<dbReference type="RefSeq" id="WP_245369414.1">
    <property type="nucleotide sequence ID" value="NZ_JAGGMS010000001.1"/>
</dbReference>
<dbReference type="InterPro" id="IPR032708">
    <property type="entry name" value="McjB_C"/>
</dbReference>
<dbReference type="EMBL" id="JAGGMS010000001">
    <property type="protein sequence ID" value="MBP2182921.1"/>
    <property type="molecule type" value="Genomic_DNA"/>
</dbReference>
<evidence type="ECO:0000313" key="3">
    <source>
        <dbReference type="Proteomes" id="UP000741013"/>
    </source>
</evidence>
<dbReference type="NCBIfam" id="NF033537">
    <property type="entry name" value="lasso_biosyn_B2"/>
    <property type="match status" value="1"/>
</dbReference>
<dbReference type="Pfam" id="PF13471">
    <property type="entry name" value="Transglut_core3"/>
    <property type="match status" value="1"/>
</dbReference>
<comment type="caution">
    <text evidence="2">The sequence shown here is derived from an EMBL/GenBank/DDBJ whole genome shotgun (WGS) entry which is preliminary data.</text>
</comment>
<proteinExistence type="predicted"/>
<reference evidence="2 3" key="1">
    <citation type="submission" date="2021-03" db="EMBL/GenBank/DDBJ databases">
        <title>Sequencing the genomes of 1000 actinobacteria strains.</title>
        <authorList>
            <person name="Klenk H.-P."/>
        </authorList>
    </citation>
    <scope>NUCLEOTIDE SEQUENCE [LARGE SCALE GENOMIC DNA]</scope>
    <source>
        <strain evidence="2 3">DSM 45510</strain>
    </source>
</reference>
<evidence type="ECO:0000313" key="2">
    <source>
        <dbReference type="EMBL" id="MBP2182921.1"/>
    </source>
</evidence>
<dbReference type="InterPro" id="IPR053521">
    <property type="entry name" value="McjB-like"/>
</dbReference>
<organism evidence="2 3">
    <name type="scientific">Amycolatopsis magusensis</name>
    <dbReference type="NCBI Taxonomy" id="882444"/>
    <lineage>
        <taxon>Bacteria</taxon>
        <taxon>Bacillati</taxon>
        <taxon>Actinomycetota</taxon>
        <taxon>Actinomycetes</taxon>
        <taxon>Pseudonocardiales</taxon>
        <taxon>Pseudonocardiaceae</taxon>
        <taxon>Amycolatopsis</taxon>
    </lineage>
</organism>
<name>A0ABS4PWG1_9PSEU</name>
<feature type="domain" description="Microcin J25-processing protein McjB C-terminal" evidence="1">
    <location>
        <begin position="28"/>
        <end position="134"/>
    </location>
</feature>
<gene>
    <name evidence="2" type="ORF">JOM49_004447</name>
</gene>
<keyword evidence="3" id="KW-1185">Reference proteome</keyword>
<accession>A0ABS4PWG1</accession>
<dbReference type="Proteomes" id="UP000741013">
    <property type="component" value="Unassembled WGS sequence"/>
</dbReference>
<evidence type="ECO:0000259" key="1">
    <source>
        <dbReference type="Pfam" id="PF13471"/>
    </source>
</evidence>
<sequence>MSGVEMTLEPRVRVPLIQRPAALAAALAGRLLATASPARLRKLLQLAARGATPATAEQALRARRAVVAVSIACAGPRCLQRSIATALLCRLRGTWPQWCTGVVTEPFAAHAWVAVDGQPIGEDPDMVKHFHIVMSVDS</sequence>
<protein>
    <recommendedName>
        <fullName evidence="1">Microcin J25-processing protein McjB C-terminal domain-containing protein</fullName>
    </recommendedName>
</protein>